<comment type="subcellular location">
    <subcellularLocation>
        <location evidence="2 13">Cell membrane</location>
        <topology evidence="2 13">Multi-pass membrane protein</topology>
    </subcellularLocation>
</comment>
<feature type="transmembrane region" description="Helical" evidence="14">
    <location>
        <begin position="56"/>
        <end position="86"/>
    </location>
</feature>
<evidence type="ECO:0000256" key="9">
    <source>
        <dbReference type="ARBA" id="ARBA00022989"/>
    </source>
</evidence>
<feature type="transmembrane region" description="Helical" evidence="14">
    <location>
        <begin position="98"/>
        <end position="115"/>
    </location>
</feature>
<evidence type="ECO:0000256" key="5">
    <source>
        <dbReference type="ARBA" id="ARBA00022475"/>
    </source>
</evidence>
<keyword evidence="5" id="KW-1003">Cell membrane</keyword>
<accession>A0A4Q7DI96</accession>
<evidence type="ECO:0000313" key="15">
    <source>
        <dbReference type="EMBL" id="RZI46070.1"/>
    </source>
</evidence>
<evidence type="ECO:0000256" key="11">
    <source>
        <dbReference type="ARBA" id="ARBA00023136"/>
    </source>
</evidence>
<dbReference type="Pfam" id="PF00950">
    <property type="entry name" value="ABC-3"/>
    <property type="match status" value="1"/>
</dbReference>
<proteinExistence type="inferred from homology"/>
<evidence type="ECO:0000256" key="14">
    <source>
        <dbReference type="SAM" id="Phobius"/>
    </source>
</evidence>
<keyword evidence="9 14" id="KW-1133">Transmembrane helix</keyword>
<dbReference type="GO" id="GO:0043190">
    <property type="term" value="C:ATP-binding cassette (ABC) transporter complex"/>
    <property type="evidence" value="ECO:0007669"/>
    <property type="project" value="InterPro"/>
</dbReference>
<feature type="transmembrane region" description="Helical" evidence="14">
    <location>
        <begin position="187"/>
        <end position="214"/>
    </location>
</feature>
<evidence type="ECO:0000256" key="8">
    <source>
        <dbReference type="ARBA" id="ARBA00022906"/>
    </source>
</evidence>
<comment type="similarity">
    <text evidence="3 13">Belongs to the ABC-3 integral membrane protein family.</text>
</comment>
<feature type="transmembrane region" description="Helical" evidence="14">
    <location>
        <begin position="226"/>
        <end position="244"/>
    </location>
</feature>
<dbReference type="OrthoDB" id="9783937at2"/>
<keyword evidence="6 13" id="KW-0812">Transmembrane</keyword>
<name>A0A4Q7DI96_9PROT</name>
<keyword evidence="11 14" id="KW-0472">Membrane</keyword>
<evidence type="ECO:0000256" key="6">
    <source>
        <dbReference type="ARBA" id="ARBA00022692"/>
    </source>
</evidence>
<dbReference type="GO" id="GO:0055085">
    <property type="term" value="P:transmembrane transport"/>
    <property type="evidence" value="ECO:0007669"/>
    <property type="project" value="InterPro"/>
</dbReference>
<organism evidence="15 16">
    <name type="scientific">Candidatus Finniella inopinata</name>
    <dbReference type="NCBI Taxonomy" id="1696036"/>
    <lineage>
        <taxon>Bacteria</taxon>
        <taxon>Pseudomonadati</taxon>
        <taxon>Pseudomonadota</taxon>
        <taxon>Alphaproteobacteria</taxon>
        <taxon>Holosporales</taxon>
        <taxon>Candidatus Paracaedibacteraceae</taxon>
        <taxon>Candidatus Finniella</taxon>
    </lineage>
</organism>
<evidence type="ECO:0000313" key="16">
    <source>
        <dbReference type="Proteomes" id="UP000293550"/>
    </source>
</evidence>
<keyword evidence="10" id="KW-0406">Ion transport</keyword>
<dbReference type="Proteomes" id="UP000293550">
    <property type="component" value="Unassembled WGS sequence"/>
</dbReference>
<comment type="caution">
    <text evidence="15">The sequence shown here is derived from an EMBL/GenBank/DDBJ whole genome shotgun (WGS) entry which is preliminary data.</text>
</comment>
<keyword evidence="16" id="KW-1185">Reference proteome</keyword>
<evidence type="ECO:0000256" key="1">
    <source>
        <dbReference type="ARBA" id="ARBA00002313"/>
    </source>
</evidence>
<sequence>MTATMAMKESVLNLYNFLIVPWIAGIGLSVMTSGIGCILVWRRLSFFGDALAHSTLLGVALSLVLNVSLFWGVLAICIMVGLVLSYFPKQTQLGSDTALAILSYGSLAIGMVLMGKISAKPTDPASYLFGDILTVTFGDLAVIFVAASLVAVFLYYKWQPLLLITLNPDLAQAEGINLTLLERQLTVIVAITVAACLKFIGALLVPALLVIPPATAASFARSPKSMVVLTFFIALISISLGLFLSVQFNTASGAMIVVTALSLFLISRLKVYRS</sequence>
<keyword evidence="4 13" id="KW-0813">Transport</keyword>
<dbReference type="CDD" id="cd06550">
    <property type="entry name" value="TM_ABC_iron-siderophores_like"/>
    <property type="match status" value="1"/>
</dbReference>
<dbReference type="GO" id="GO:0006829">
    <property type="term" value="P:zinc ion transport"/>
    <property type="evidence" value="ECO:0007669"/>
    <property type="project" value="UniProtKB-KW"/>
</dbReference>
<dbReference type="Gene3D" id="1.10.3470.10">
    <property type="entry name" value="ABC transporter involved in vitamin B12 uptake, BtuC"/>
    <property type="match status" value="1"/>
</dbReference>
<dbReference type="GO" id="GO:0010043">
    <property type="term" value="P:response to zinc ion"/>
    <property type="evidence" value="ECO:0007669"/>
    <property type="project" value="TreeGrafter"/>
</dbReference>
<dbReference type="EMBL" id="SCFB01000005">
    <property type="protein sequence ID" value="RZI46070.1"/>
    <property type="molecule type" value="Genomic_DNA"/>
</dbReference>
<dbReference type="PANTHER" id="PTHR30477">
    <property type="entry name" value="ABC-TRANSPORTER METAL-BINDING PROTEIN"/>
    <property type="match status" value="1"/>
</dbReference>
<evidence type="ECO:0000256" key="7">
    <source>
        <dbReference type="ARBA" id="ARBA00022833"/>
    </source>
</evidence>
<evidence type="ECO:0000256" key="4">
    <source>
        <dbReference type="ARBA" id="ARBA00022448"/>
    </source>
</evidence>
<dbReference type="AlphaFoldDB" id="A0A4Q7DI96"/>
<evidence type="ECO:0000256" key="10">
    <source>
        <dbReference type="ARBA" id="ARBA00023065"/>
    </source>
</evidence>
<comment type="function">
    <text evidence="1">Involved in the high-affinity zinc uptake transport system.</text>
</comment>
<evidence type="ECO:0000256" key="12">
    <source>
        <dbReference type="ARBA" id="ARBA00040080"/>
    </source>
</evidence>
<evidence type="ECO:0000256" key="3">
    <source>
        <dbReference type="ARBA" id="ARBA00008034"/>
    </source>
</evidence>
<feature type="transmembrane region" description="Helical" evidence="14">
    <location>
        <begin position="20"/>
        <end position="44"/>
    </location>
</feature>
<dbReference type="InterPro" id="IPR001626">
    <property type="entry name" value="ABC_TroCD"/>
</dbReference>
<evidence type="ECO:0000256" key="13">
    <source>
        <dbReference type="RuleBase" id="RU003943"/>
    </source>
</evidence>
<gene>
    <name evidence="15" type="primary">znuB</name>
    <name evidence="15" type="synonym">yebI</name>
    <name evidence="15" type="ORF">EQU50_03825</name>
</gene>
<reference evidence="15 16" key="1">
    <citation type="submission" date="2018-10" db="EMBL/GenBank/DDBJ databases">
        <title>An updated phylogeny of the Alphaproteobacteria reveals that the parasitic Rickettsiales and Holosporales have independent origins.</title>
        <authorList>
            <person name="Munoz-Gomez S.A."/>
            <person name="Hess S."/>
            <person name="Burger G."/>
            <person name="Lang B.F."/>
            <person name="Susko E."/>
            <person name="Slamovits C.H."/>
            <person name="Roger A.J."/>
        </authorList>
    </citation>
    <scope>NUCLEOTIDE SEQUENCE [LARGE SCALE GENOMIC DNA]</scope>
    <source>
        <strain evidence="15">HOLO01</strain>
    </source>
</reference>
<dbReference type="InterPro" id="IPR037294">
    <property type="entry name" value="ABC_BtuC-like"/>
</dbReference>
<keyword evidence="8" id="KW-0864">Zinc transport</keyword>
<protein>
    <recommendedName>
        <fullName evidence="12">High-affinity zinc uptake system membrane protein ZnuB</fullName>
    </recommendedName>
</protein>
<dbReference type="PANTHER" id="PTHR30477:SF23">
    <property type="entry name" value="HIGH-AFFINITY ZINC UPTAKE SYSTEM MEMBRANE PROTEIN ZNUB"/>
    <property type="match status" value="1"/>
</dbReference>
<feature type="transmembrane region" description="Helical" evidence="14">
    <location>
        <begin position="127"/>
        <end position="156"/>
    </location>
</feature>
<dbReference type="SUPFAM" id="SSF81345">
    <property type="entry name" value="ABC transporter involved in vitamin B12 uptake, BtuC"/>
    <property type="match status" value="1"/>
</dbReference>
<evidence type="ECO:0000256" key="2">
    <source>
        <dbReference type="ARBA" id="ARBA00004651"/>
    </source>
</evidence>
<keyword evidence="7" id="KW-0862">Zinc</keyword>